<organism evidence="1 2">
    <name type="scientific">Rhizophlyctis rosea</name>
    <dbReference type="NCBI Taxonomy" id="64517"/>
    <lineage>
        <taxon>Eukaryota</taxon>
        <taxon>Fungi</taxon>
        <taxon>Fungi incertae sedis</taxon>
        <taxon>Chytridiomycota</taxon>
        <taxon>Chytridiomycota incertae sedis</taxon>
        <taxon>Chytridiomycetes</taxon>
        <taxon>Rhizophlyctidales</taxon>
        <taxon>Rhizophlyctidaceae</taxon>
        <taxon>Rhizophlyctis</taxon>
    </lineage>
</organism>
<dbReference type="EMBL" id="JADGJD010000187">
    <property type="protein sequence ID" value="KAJ3053698.1"/>
    <property type="molecule type" value="Genomic_DNA"/>
</dbReference>
<reference evidence="1" key="1">
    <citation type="submission" date="2020-05" db="EMBL/GenBank/DDBJ databases">
        <title>Phylogenomic resolution of chytrid fungi.</title>
        <authorList>
            <person name="Stajich J.E."/>
            <person name="Amses K."/>
            <person name="Simmons R."/>
            <person name="Seto K."/>
            <person name="Myers J."/>
            <person name="Bonds A."/>
            <person name="Quandt C.A."/>
            <person name="Barry K."/>
            <person name="Liu P."/>
            <person name="Grigoriev I."/>
            <person name="Longcore J.E."/>
            <person name="James T.Y."/>
        </authorList>
    </citation>
    <scope>NUCLEOTIDE SEQUENCE</scope>
    <source>
        <strain evidence="1">JEL0318</strain>
    </source>
</reference>
<dbReference type="Proteomes" id="UP001212841">
    <property type="component" value="Unassembled WGS sequence"/>
</dbReference>
<evidence type="ECO:0000313" key="1">
    <source>
        <dbReference type="EMBL" id="KAJ3053698.1"/>
    </source>
</evidence>
<protein>
    <recommendedName>
        <fullName evidence="3">NRDE protein-domain-containing protein</fullName>
    </recommendedName>
</protein>
<dbReference type="GO" id="GO:0005794">
    <property type="term" value="C:Golgi apparatus"/>
    <property type="evidence" value="ECO:0007669"/>
    <property type="project" value="TreeGrafter"/>
</dbReference>
<dbReference type="GO" id="GO:0007030">
    <property type="term" value="P:Golgi organization"/>
    <property type="evidence" value="ECO:0007669"/>
    <property type="project" value="TreeGrafter"/>
</dbReference>
<dbReference type="AlphaFoldDB" id="A0AAD5X662"/>
<comment type="caution">
    <text evidence="1">The sequence shown here is derived from an EMBL/GenBank/DDBJ whole genome shotgun (WGS) entry which is preliminary data.</text>
</comment>
<gene>
    <name evidence="1" type="ORF">HK097_003624</name>
</gene>
<dbReference type="InterPro" id="IPR008551">
    <property type="entry name" value="TANGO2"/>
</dbReference>
<feature type="non-terminal residue" evidence="1">
    <location>
        <position position="362"/>
    </location>
</feature>
<dbReference type="GO" id="GO:0009306">
    <property type="term" value="P:protein secretion"/>
    <property type="evidence" value="ECO:0007669"/>
    <property type="project" value="TreeGrafter"/>
</dbReference>
<evidence type="ECO:0000313" key="2">
    <source>
        <dbReference type="Proteomes" id="UP001212841"/>
    </source>
</evidence>
<sequence length="362" mass="39455">MCVIFWITNHPKYKLVIAANRDEFIDRPALPADYWPDHPNILAGRDLGHVTTHTVPDSAPPEAKHVDMKQVGKSLHESRARFDIQTVSESTPAPAALVAKVEGVPGVPPNDPLDTHNQTLSVPSAESLIDVSSTRNTPSPIPTAPSQPYSTWLGLNTTTQSYSFLTNHREHPSLTNPSALSRGLLVSSFLLSPTSPQTYLATIAPSKFQYNGFNLVVGSLTDGAWYLGNRGTVRDSHPLKCPDNIIHGLSNGVFVSANDSGWPKVEAGRHLLSQALSTSPSTPALIDSLLSILQNKDTYPEKTLPKLFSEKLEQALCPICIDRERSVGGRYGTRTHTVLVVPQNEGGEGVFVEVERYWVDEG</sequence>
<name>A0AAD5X662_9FUNG</name>
<keyword evidence="2" id="KW-1185">Reference proteome</keyword>
<dbReference type="PANTHER" id="PTHR17985">
    <property type="entry name" value="SER/THR-RICH PROTEIN T10 IN DGCR REGION"/>
    <property type="match status" value="1"/>
</dbReference>
<accession>A0AAD5X662</accession>
<dbReference type="Pfam" id="PF05742">
    <property type="entry name" value="TANGO2"/>
    <property type="match status" value="2"/>
</dbReference>
<proteinExistence type="predicted"/>
<dbReference type="PANTHER" id="PTHR17985:SF8">
    <property type="entry name" value="TRANSPORT AND GOLGI ORGANIZATION PROTEIN 2 HOMOLOG"/>
    <property type="match status" value="1"/>
</dbReference>
<evidence type="ECO:0008006" key="3">
    <source>
        <dbReference type="Google" id="ProtNLM"/>
    </source>
</evidence>